<evidence type="ECO:0000256" key="7">
    <source>
        <dbReference type="ARBA" id="ARBA00023004"/>
    </source>
</evidence>
<dbReference type="PRINTS" id="PR00385">
    <property type="entry name" value="P450"/>
</dbReference>
<dbReference type="PRINTS" id="PR00465">
    <property type="entry name" value="EP450IV"/>
</dbReference>
<dbReference type="InterPro" id="IPR050529">
    <property type="entry name" value="CYP450_sterol_14alpha_dmase"/>
</dbReference>
<dbReference type="GO" id="GO:0008398">
    <property type="term" value="F:sterol 14-demethylase activity"/>
    <property type="evidence" value="ECO:0007669"/>
    <property type="project" value="UniProtKB-ARBA"/>
</dbReference>
<comment type="cofactor">
    <cofactor evidence="1 10">
        <name>heme</name>
        <dbReference type="ChEBI" id="CHEBI:30413"/>
    </cofactor>
</comment>
<evidence type="ECO:0000256" key="6">
    <source>
        <dbReference type="ARBA" id="ARBA00023002"/>
    </source>
</evidence>
<evidence type="ECO:0000256" key="11">
    <source>
        <dbReference type="RuleBase" id="RU000461"/>
    </source>
</evidence>
<dbReference type="SUPFAM" id="SSF48264">
    <property type="entry name" value="Cytochrome P450"/>
    <property type="match status" value="1"/>
</dbReference>
<dbReference type="Proteomes" id="UP000275078">
    <property type="component" value="Unassembled WGS sequence"/>
</dbReference>
<dbReference type="InterPro" id="IPR017972">
    <property type="entry name" value="Cyt_P450_CS"/>
</dbReference>
<feature type="transmembrane region" description="Helical" evidence="12">
    <location>
        <begin position="19"/>
        <end position="36"/>
    </location>
</feature>
<keyword evidence="14" id="KW-1185">Reference proteome</keyword>
<keyword evidence="5 10" id="KW-0479">Metal-binding</keyword>
<comment type="subcellular location">
    <subcellularLocation>
        <location evidence="2">Membrane</location>
    </subcellularLocation>
</comment>
<name>A0A3N4HDT9_ASCIM</name>
<evidence type="ECO:0000256" key="5">
    <source>
        <dbReference type="ARBA" id="ARBA00022723"/>
    </source>
</evidence>
<evidence type="ECO:0000313" key="13">
    <source>
        <dbReference type="EMBL" id="RPA71787.1"/>
    </source>
</evidence>
<evidence type="ECO:0000256" key="9">
    <source>
        <dbReference type="ARBA" id="ARBA00023136"/>
    </source>
</evidence>
<dbReference type="STRING" id="1160509.A0A3N4HDT9"/>
<dbReference type="GO" id="GO:0032259">
    <property type="term" value="P:methylation"/>
    <property type="evidence" value="ECO:0007669"/>
    <property type="project" value="UniProtKB-KW"/>
</dbReference>
<evidence type="ECO:0000313" key="14">
    <source>
        <dbReference type="Proteomes" id="UP000275078"/>
    </source>
</evidence>
<evidence type="ECO:0000256" key="4">
    <source>
        <dbReference type="ARBA" id="ARBA00022617"/>
    </source>
</evidence>
<keyword evidence="13" id="KW-0489">Methyltransferase</keyword>
<dbReference type="PROSITE" id="PS00086">
    <property type="entry name" value="CYTOCHROME_P450"/>
    <property type="match status" value="1"/>
</dbReference>
<dbReference type="GO" id="GO:0020037">
    <property type="term" value="F:heme binding"/>
    <property type="evidence" value="ECO:0007669"/>
    <property type="project" value="InterPro"/>
</dbReference>
<dbReference type="InterPro" id="IPR002403">
    <property type="entry name" value="Cyt_P450_E_grp-IV"/>
</dbReference>
<keyword evidence="12" id="KW-1133">Transmembrane helix</keyword>
<dbReference type="EMBL" id="ML119899">
    <property type="protein sequence ID" value="RPA71787.1"/>
    <property type="molecule type" value="Genomic_DNA"/>
</dbReference>
<dbReference type="GO" id="GO:0005506">
    <property type="term" value="F:iron ion binding"/>
    <property type="evidence" value="ECO:0007669"/>
    <property type="project" value="InterPro"/>
</dbReference>
<dbReference type="CDD" id="cd11042">
    <property type="entry name" value="CYP51-like"/>
    <property type="match status" value="1"/>
</dbReference>
<dbReference type="PANTHER" id="PTHR24304">
    <property type="entry name" value="CYTOCHROME P450 FAMILY 7"/>
    <property type="match status" value="1"/>
</dbReference>
<keyword evidence="6 11" id="KW-0560">Oxidoreductase</keyword>
<dbReference type="GO" id="GO:0008168">
    <property type="term" value="F:methyltransferase activity"/>
    <property type="evidence" value="ECO:0007669"/>
    <property type="project" value="UniProtKB-KW"/>
</dbReference>
<comment type="similarity">
    <text evidence="3 11">Belongs to the cytochrome P450 family.</text>
</comment>
<sequence>MGVLAGVADQLPPLTPLTFVGYAAAFIVTSVVVNVLQQLLFKDPSKPPVVFHYFPFFGSTVDYGMDPYAFFFKNQKKYGDVFTFILLGNKMTVALGPKGNDFILNGKLSEVNAEEAYTGLTTPVFGEGVVYDVPNHVLMEQKKFIKVGLTVEAFRSYVPLIVEQVTNYFNSHKDFAGKSGSVSLLKVIPEITVFTASRTLQGKEVRDALDGSFADLYHDLDNGFTPVNFMFPWFPFPHNFARDRAHKKIARTYMDLVEKRRANPDSKSENDMIWNLMNKTYKDGRPLTDKEIAHIMIALLMAGQHTSMSTSCWAILHLAEQPDLVEALYQEQKKVFGDNLEPLSYEKLADCTLMNFVIKETLRIHPPLHSIMRKVKSPMRFPDTNIVVPEGHYVLAAPGCSAIDAQYFPNPLKFDPYRWEGRAPEEEGEKVDFGFGVISKGTASPYLPFGAGRHRCVGEQFANVQLGTILATFVREFTLRLPNGQVSVPPPDYNSMIASPTAPAAVEWVRRK</sequence>
<evidence type="ECO:0000256" key="3">
    <source>
        <dbReference type="ARBA" id="ARBA00010617"/>
    </source>
</evidence>
<keyword evidence="8 11" id="KW-0503">Monooxygenase</keyword>
<evidence type="ECO:0000256" key="1">
    <source>
        <dbReference type="ARBA" id="ARBA00001971"/>
    </source>
</evidence>
<dbReference type="InterPro" id="IPR001128">
    <property type="entry name" value="Cyt_P450"/>
</dbReference>
<dbReference type="GO" id="GO:0016020">
    <property type="term" value="C:membrane"/>
    <property type="evidence" value="ECO:0007669"/>
    <property type="project" value="UniProtKB-SubCell"/>
</dbReference>
<dbReference type="Pfam" id="PF00067">
    <property type="entry name" value="p450"/>
    <property type="match status" value="1"/>
</dbReference>
<evidence type="ECO:0000256" key="8">
    <source>
        <dbReference type="ARBA" id="ARBA00023033"/>
    </source>
</evidence>
<evidence type="ECO:0000256" key="2">
    <source>
        <dbReference type="ARBA" id="ARBA00004370"/>
    </source>
</evidence>
<dbReference type="AlphaFoldDB" id="A0A3N4HDT9"/>
<evidence type="ECO:0000256" key="10">
    <source>
        <dbReference type="PIRSR" id="PIRSR602403-1"/>
    </source>
</evidence>
<evidence type="ECO:0000256" key="12">
    <source>
        <dbReference type="SAM" id="Phobius"/>
    </source>
</evidence>
<reference evidence="13 14" key="1">
    <citation type="journal article" date="2018" name="Nat. Ecol. Evol.">
        <title>Pezizomycetes genomes reveal the molecular basis of ectomycorrhizal truffle lifestyle.</title>
        <authorList>
            <person name="Murat C."/>
            <person name="Payen T."/>
            <person name="Noel B."/>
            <person name="Kuo A."/>
            <person name="Morin E."/>
            <person name="Chen J."/>
            <person name="Kohler A."/>
            <person name="Krizsan K."/>
            <person name="Balestrini R."/>
            <person name="Da Silva C."/>
            <person name="Montanini B."/>
            <person name="Hainaut M."/>
            <person name="Levati E."/>
            <person name="Barry K.W."/>
            <person name="Belfiori B."/>
            <person name="Cichocki N."/>
            <person name="Clum A."/>
            <person name="Dockter R.B."/>
            <person name="Fauchery L."/>
            <person name="Guy J."/>
            <person name="Iotti M."/>
            <person name="Le Tacon F."/>
            <person name="Lindquist E.A."/>
            <person name="Lipzen A."/>
            <person name="Malagnac F."/>
            <person name="Mello A."/>
            <person name="Molinier V."/>
            <person name="Miyauchi S."/>
            <person name="Poulain J."/>
            <person name="Riccioni C."/>
            <person name="Rubini A."/>
            <person name="Sitrit Y."/>
            <person name="Splivallo R."/>
            <person name="Traeger S."/>
            <person name="Wang M."/>
            <person name="Zifcakova L."/>
            <person name="Wipf D."/>
            <person name="Zambonelli A."/>
            <person name="Paolocci F."/>
            <person name="Nowrousian M."/>
            <person name="Ottonello S."/>
            <person name="Baldrian P."/>
            <person name="Spatafora J.W."/>
            <person name="Henrissat B."/>
            <person name="Nagy L.G."/>
            <person name="Aury J.M."/>
            <person name="Wincker P."/>
            <person name="Grigoriev I.V."/>
            <person name="Bonfante P."/>
            <person name="Martin F.M."/>
        </authorList>
    </citation>
    <scope>NUCLEOTIDE SEQUENCE [LARGE SCALE GENOMIC DNA]</scope>
    <source>
        <strain evidence="13 14">RN42</strain>
    </source>
</reference>
<accession>A0A3N4HDT9</accession>
<feature type="binding site" description="axial binding residue" evidence="10">
    <location>
        <position position="456"/>
    </location>
    <ligand>
        <name>heme</name>
        <dbReference type="ChEBI" id="CHEBI:30413"/>
    </ligand>
    <ligandPart>
        <name>Fe</name>
        <dbReference type="ChEBI" id="CHEBI:18248"/>
    </ligandPart>
</feature>
<keyword evidence="13" id="KW-0808">Transferase</keyword>
<keyword evidence="12" id="KW-0812">Transmembrane</keyword>
<keyword evidence="9 12" id="KW-0472">Membrane</keyword>
<dbReference type="OrthoDB" id="1055148at2759"/>
<dbReference type="Gene3D" id="1.10.630.10">
    <property type="entry name" value="Cytochrome P450"/>
    <property type="match status" value="1"/>
</dbReference>
<keyword evidence="7 10" id="KW-0408">Iron</keyword>
<gene>
    <name evidence="13" type="ORF">BJ508DRAFT_419767</name>
</gene>
<dbReference type="InterPro" id="IPR036396">
    <property type="entry name" value="Cyt_P450_sf"/>
</dbReference>
<protein>
    <submittedName>
        <fullName evidence="13">Lanosterol 14 alpha demethylase</fullName>
    </submittedName>
</protein>
<dbReference type="FunFam" id="1.10.630.10:FF:000033">
    <property type="entry name" value="14-alpha sterol demethylase"/>
    <property type="match status" value="1"/>
</dbReference>
<keyword evidence="4 10" id="KW-0349">Heme</keyword>
<organism evidence="13 14">
    <name type="scientific">Ascobolus immersus RN42</name>
    <dbReference type="NCBI Taxonomy" id="1160509"/>
    <lineage>
        <taxon>Eukaryota</taxon>
        <taxon>Fungi</taxon>
        <taxon>Dikarya</taxon>
        <taxon>Ascomycota</taxon>
        <taxon>Pezizomycotina</taxon>
        <taxon>Pezizomycetes</taxon>
        <taxon>Pezizales</taxon>
        <taxon>Ascobolaceae</taxon>
        <taxon>Ascobolus</taxon>
    </lineage>
</organism>
<dbReference type="PANTHER" id="PTHR24304:SF2">
    <property type="entry name" value="24-HYDROXYCHOLESTEROL 7-ALPHA-HYDROXYLASE"/>
    <property type="match status" value="1"/>
</dbReference>
<proteinExistence type="inferred from homology"/>